<organism evidence="4 5">
    <name type="scientific">Paraphaeosphaeria minitans</name>
    <dbReference type="NCBI Taxonomy" id="565426"/>
    <lineage>
        <taxon>Eukaryota</taxon>
        <taxon>Fungi</taxon>
        <taxon>Dikarya</taxon>
        <taxon>Ascomycota</taxon>
        <taxon>Pezizomycotina</taxon>
        <taxon>Dothideomycetes</taxon>
        <taxon>Pleosporomycetidae</taxon>
        <taxon>Pleosporales</taxon>
        <taxon>Massarineae</taxon>
        <taxon>Didymosphaeriaceae</taxon>
        <taxon>Paraphaeosphaeria</taxon>
    </lineage>
</organism>
<keyword evidence="2" id="KW-0472">Membrane</keyword>
<evidence type="ECO:0000313" key="4">
    <source>
        <dbReference type="EMBL" id="KAF9728723.1"/>
    </source>
</evidence>
<keyword evidence="2" id="KW-0812">Transmembrane</keyword>
<sequence>MAMRGLTAVLGLANSLLSLAGAADVSVRTLNAPGYTDADTHLAIRRGLAEAKHQKREDLKGNVTFDRSWDGVVLFKYGASQSVETGNGNASASVSAGVEITCTTCYVKGIASAGLHIADDFDVGEALNKTIASVFTTVDNFTQEVEDYFEDYFKGVASNLDDGIDWHDFAFPPLNYSFDMDIKPIDDVTLNFMFDDMELYLELNTVLAAGATYELNLFTSNTPIGVGVGKGLMLGVVFKVDLLLSVQGEIDISSGLHIKLDDGVGIDIALFSHAVSNIVFNGGQFEFLPVTVEKAGVVLSAILRIGIHCGIEVATPGTPNATIVNIPLGTPEVKGGIEVGVYANLAEFTTNVTVAPDDADCDIHVLQEYQIALGAVAGASVVFDTDTWGPVAATSIPIWTTALAKVCVHKPTSPATIAASPKLTSEPAQKRADEDESETVTTKTKITHTGVQCRTSVIGNCPNSLQLTTQTVETRFLTTVVPSGADVTWPAMPGVADKVTKTQDFGDNALAFGRTSGSPVSYTAPPPPTASAGDEAGEAGEAASKADEIVNGTTRGVSNKVIIGLSVGGGLLVIAGIVGGIVWLRRRRAYNAVPAPDFAPPTFVTEPCARMGSRAGVSGGGDGFEPYRWENKVKGRMSVDVTEMSR</sequence>
<feature type="region of interest" description="Disordered" evidence="1">
    <location>
        <begin position="516"/>
        <end position="546"/>
    </location>
</feature>
<keyword evidence="5" id="KW-1185">Reference proteome</keyword>
<evidence type="ECO:0000256" key="2">
    <source>
        <dbReference type="SAM" id="Phobius"/>
    </source>
</evidence>
<evidence type="ECO:0000313" key="5">
    <source>
        <dbReference type="Proteomes" id="UP000756921"/>
    </source>
</evidence>
<feature type="transmembrane region" description="Helical" evidence="2">
    <location>
        <begin position="561"/>
        <end position="584"/>
    </location>
</feature>
<accession>A0A9P6KIV7</accession>
<name>A0A9P6KIV7_9PLEO</name>
<evidence type="ECO:0000256" key="1">
    <source>
        <dbReference type="SAM" id="MobiDB-lite"/>
    </source>
</evidence>
<feature type="chain" id="PRO_5040405274" description="Mid2 domain-containing protein" evidence="3">
    <location>
        <begin position="23"/>
        <end position="646"/>
    </location>
</feature>
<protein>
    <recommendedName>
        <fullName evidence="6">Mid2 domain-containing protein</fullName>
    </recommendedName>
</protein>
<feature type="region of interest" description="Disordered" evidence="1">
    <location>
        <begin position="417"/>
        <end position="443"/>
    </location>
</feature>
<evidence type="ECO:0008006" key="6">
    <source>
        <dbReference type="Google" id="ProtNLM"/>
    </source>
</evidence>
<evidence type="ECO:0000256" key="3">
    <source>
        <dbReference type="SAM" id="SignalP"/>
    </source>
</evidence>
<dbReference type="AlphaFoldDB" id="A0A9P6KIV7"/>
<gene>
    <name evidence="4" type="ORF">PMIN01_13103</name>
</gene>
<keyword evidence="2" id="KW-1133">Transmembrane helix</keyword>
<keyword evidence="3" id="KW-0732">Signal</keyword>
<reference evidence="4" key="1">
    <citation type="journal article" date="2020" name="Mol. Plant Microbe Interact.">
        <title>Genome Sequence of the Biocontrol Agent Coniothyrium minitans strain Conio (IMI 134523).</title>
        <authorList>
            <person name="Patel D."/>
            <person name="Shittu T.A."/>
            <person name="Baroncelli R."/>
            <person name="Muthumeenakshi S."/>
            <person name="Osborne T.H."/>
            <person name="Janganan T.K."/>
            <person name="Sreenivasaprasad S."/>
        </authorList>
    </citation>
    <scope>NUCLEOTIDE SEQUENCE</scope>
    <source>
        <strain evidence="4">Conio</strain>
    </source>
</reference>
<feature type="signal peptide" evidence="3">
    <location>
        <begin position="1"/>
        <end position="22"/>
    </location>
</feature>
<feature type="compositionally biased region" description="Low complexity" evidence="1">
    <location>
        <begin position="530"/>
        <end position="543"/>
    </location>
</feature>
<dbReference type="OrthoDB" id="4733706at2759"/>
<dbReference type="EMBL" id="WJXW01000018">
    <property type="protein sequence ID" value="KAF9728723.1"/>
    <property type="molecule type" value="Genomic_DNA"/>
</dbReference>
<dbReference type="Proteomes" id="UP000756921">
    <property type="component" value="Unassembled WGS sequence"/>
</dbReference>
<comment type="caution">
    <text evidence="4">The sequence shown here is derived from an EMBL/GenBank/DDBJ whole genome shotgun (WGS) entry which is preliminary data.</text>
</comment>
<proteinExistence type="predicted"/>